<dbReference type="Gene3D" id="2.102.10.10">
    <property type="entry name" value="Rieske [2Fe-2S] iron-sulphur domain"/>
    <property type="match status" value="1"/>
</dbReference>
<dbReference type="InterPro" id="IPR050584">
    <property type="entry name" value="Cholesterol_7-desaturase"/>
</dbReference>
<evidence type="ECO:0000313" key="8">
    <source>
        <dbReference type="Proteomes" id="UP001548590"/>
    </source>
</evidence>
<dbReference type="SUPFAM" id="SSF50022">
    <property type="entry name" value="ISP domain"/>
    <property type="match status" value="1"/>
</dbReference>
<dbReference type="EMBL" id="JBEWLZ010000001">
    <property type="protein sequence ID" value="MET1488747.1"/>
    <property type="molecule type" value="Genomic_DNA"/>
</dbReference>
<evidence type="ECO:0000256" key="4">
    <source>
        <dbReference type="ARBA" id="ARBA00023004"/>
    </source>
</evidence>
<accession>A0ABV2CML8</accession>
<keyword evidence="4" id="KW-0408">Iron</keyword>
<dbReference type="PANTHER" id="PTHR21266:SF60">
    <property type="entry name" value="3-KETOSTEROID-9-ALPHA-MONOOXYGENASE, OXYGENASE COMPONENT"/>
    <property type="match status" value="1"/>
</dbReference>
<dbReference type="InterPro" id="IPR017941">
    <property type="entry name" value="Rieske_2Fe-2S"/>
</dbReference>
<dbReference type="Proteomes" id="UP001548590">
    <property type="component" value="Unassembled WGS sequence"/>
</dbReference>
<evidence type="ECO:0000256" key="1">
    <source>
        <dbReference type="ARBA" id="ARBA00022714"/>
    </source>
</evidence>
<keyword evidence="8" id="KW-1185">Reference proteome</keyword>
<feature type="domain" description="Rieske" evidence="6">
    <location>
        <begin position="4"/>
        <end position="99"/>
    </location>
</feature>
<reference evidence="7 8" key="1">
    <citation type="submission" date="2024-07" db="EMBL/GenBank/DDBJ databases">
        <title>Uliginosibacterium paludis KCTC:42655.</title>
        <authorList>
            <person name="Kim M.K."/>
        </authorList>
    </citation>
    <scope>NUCLEOTIDE SEQUENCE [LARGE SCALE GENOMIC DNA]</scope>
    <source>
        <strain evidence="7 8">KCTC 42655</strain>
    </source>
</reference>
<evidence type="ECO:0000256" key="3">
    <source>
        <dbReference type="ARBA" id="ARBA00023002"/>
    </source>
</evidence>
<sequence>MGWTPLCKKRLLSPGEAVPCRADGQEIIVLWPEGGRPRAFDARCPHEDVSLNKGIFNGQTLICAAHGWVFDAHSGEGLSPTGCGLDEFPIRVNGEMLEIELDED</sequence>
<keyword evidence="3" id="KW-0560">Oxidoreductase</keyword>
<keyword evidence="5" id="KW-0411">Iron-sulfur</keyword>
<comment type="caution">
    <text evidence="7">The sequence shown here is derived from an EMBL/GenBank/DDBJ whole genome shotgun (WGS) entry which is preliminary data.</text>
</comment>
<dbReference type="PANTHER" id="PTHR21266">
    <property type="entry name" value="IRON-SULFUR DOMAIN CONTAINING PROTEIN"/>
    <property type="match status" value="1"/>
</dbReference>
<evidence type="ECO:0000313" key="7">
    <source>
        <dbReference type="EMBL" id="MET1488747.1"/>
    </source>
</evidence>
<evidence type="ECO:0000259" key="6">
    <source>
        <dbReference type="PROSITE" id="PS51296"/>
    </source>
</evidence>
<dbReference type="RefSeq" id="WP_345927139.1">
    <property type="nucleotide sequence ID" value="NZ_JBDIVF010000003.1"/>
</dbReference>
<organism evidence="7 8">
    <name type="scientific">Uliginosibacterium paludis</name>
    <dbReference type="NCBI Taxonomy" id="1615952"/>
    <lineage>
        <taxon>Bacteria</taxon>
        <taxon>Pseudomonadati</taxon>
        <taxon>Pseudomonadota</taxon>
        <taxon>Betaproteobacteria</taxon>
        <taxon>Rhodocyclales</taxon>
        <taxon>Zoogloeaceae</taxon>
        <taxon>Uliginosibacterium</taxon>
    </lineage>
</organism>
<keyword evidence="2" id="KW-0479">Metal-binding</keyword>
<dbReference type="Pfam" id="PF00355">
    <property type="entry name" value="Rieske"/>
    <property type="match status" value="1"/>
</dbReference>
<evidence type="ECO:0000256" key="5">
    <source>
        <dbReference type="ARBA" id="ARBA00023014"/>
    </source>
</evidence>
<dbReference type="PROSITE" id="PS51296">
    <property type="entry name" value="RIESKE"/>
    <property type="match status" value="1"/>
</dbReference>
<gene>
    <name evidence="7" type="ORF">ABVT11_02825</name>
</gene>
<dbReference type="InterPro" id="IPR036922">
    <property type="entry name" value="Rieske_2Fe-2S_sf"/>
</dbReference>
<protein>
    <submittedName>
        <fullName evidence="7">Rieske 2Fe-2S domain-containing protein</fullName>
    </submittedName>
</protein>
<keyword evidence="1" id="KW-0001">2Fe-2S</keyword>
<evidence type="ECO:0000256" key="2">
    <source>
        <dbReference type="ARBA" id="ARBA00022723"/>
    </source>
</evidence>
<proteinExistence type="predicted"/>
<name>A0ABV2CML8_9RHOO</name>